<dbReference type="Proteomes" id="UP000308652">
    <property type="component" value="Unassembled WGS sequence"/>
</dbReference>
<evidence type="ECO:0000313" key="2">
    <source>
        <dbReference type="Proteomes" id="UP000308652"/>
    </source>
</evidence>
<protein>
    <submittedName>
        <fullName evidence="1">Uncharacterized protein</fullName>
    </submittedName>
</protein>
<dbReference type="AlphaFoldDB" id="A0A5C3LH00"/>
<keyword evidence="2" id="KW-1185">Reference proteome</keyword>
<sequence length="151" mass="17375">ISADYSPPLPPPQGHTHSQYYGFLLPEDSAMTWHETYCRKYGIDLRIPHPIYPGQFLELNSLPVALRHLGKKINCRLYNEPVYTNDHFHFKETSICIGFAEYPQRDLPHTTPYRPTKTEYQFFSSIKLHSVRTAQMNQGIASLASHHSTSA</sequence>
<evidence type="ECO:0000313" key="1">
    <source>
        <dbReference type="EMBL" id="TFK31453.1"/>
    </source>
</evidence>
<name>A0A5C3LH00_9AGAR</name>
<dbReference type="EMBL" id="ML213750">
    <property type="protein sequence ID" value="TFK31453.1"/>
    <property type="molecule type" value="Genomic_DNA"/>
</dbReference>
<gene>
    <name evidence="1" type="ORF">BDQ12DRAFT_694131</name>
</gene>
<accession>A0A5C3LH00</accession>
<organism evidence="1 2">
    <name type="scientific">Crucibulum laeve</name>
    <dbReference type="NCBI Taxonomy" id="68775"/>
    <lineage>
        <taxon>Eukaryota</taxon>
        <taxon>Fungi</taxon>
        <taxon>Dikarya</taxon>
        <taxon>Basidiomycota</taxon>
        <taxon>Agaricomycotina</taxon>
        <taxon>Agaricomycetes</taxon>
        <taxon>Agaricomycetidae</taxon>
        <taxon>Agaricales</taxon>
        <taxon>Agaricineae</taxon>
        <taxon>Nidulariaceae</taxon>
        <taxon>Crucibulum</taxon>
    </lineage>
</organism>
<proteinExistence type="predicted"/>
<reference evidence="1 2" key="1">
    <citation type="journal article" date="2019" name="Nat. Ecol. Evol.">
        <title>Megaphylogeny resolves global patterns of mushroom evolution.</title>
        <authorList>
            <person name="Varga T."/>
            <person name="Krizsan K."/>
            <person name="Foldi C."/>
            <person name="Dima B."/>
            <person name="Sanchez-Garcia M."/>
            <person name="Sanchez-Ramirez S."/>
            <person name="Szollosi G.J."/>
            <person name="Szarkandi J.G."/>
            <person name="Papp V."/>
            <person name="Albert L."/>
            <person name="Andreopoulos W."/>
            <person name="Angelini C."/>
            <person name="Antonin V."/>
            <person name="Barry K.W."/>
            <person name="Bougher N.L."/>
            <person name="Buchanan P."/>
            <person name="Buyck B."/>
            <person name="Bense V."/>
            <person name="Catcheside P."/>
            <person name="Chovatia M."/>
            <person name="Cooper J."/>
            <person name="Damon W."/>
            <person name="Desjardin D."/>
            <person name="Finy P."/>
            <person name="Geml J."/>
            <person name="Haridas S."/>
            <person name="Hughes K."/>
            <person name="Justo A."/>
            <person name="Karasinski D."/>
            <person name="Kautmanova I."/>
            <person name="Kiss B."/>
            <person name="Kocsube S."/>
            <person name="Kotiranta H."/>
            <person name="LaButti K.M."/>
            <person name="Lechner B.E."/>
            <person name="Liimatainen K."/>
            <person name="Lipzen A."/>
            <person name="Lukacs Z."/>
            <person name="Mihaltcheva S."/>
            <person name="Morgado L.N."/>
            <person name="Niskanen T."/>
            <person name="Noordeloos M.E."/>
            <person name="Ohm R.A."/>
            <person name="Ortiz-Santana B."/>
            <person name="Ovrebo C."/>
            <person name="Racz N."/>
            <person name="Riley R."/>
            <person name="Savchenko A."/>
            <person name="Shiryaev A."/>
            <person name="Soop K."/>
            <person name="Spirin V."/>
            <person name="Szebenyi C."/>
            <person name="Tomsovsky M."/>
            <person name="Tulloss R.E."/>
            <person name="Uehling J."/>
            <person name="Grigoriev I.V."/>
            <person name="Vagvolgyi C."/>
            <person name="Papp T."/>
            <person name="Martin F.M."/>
            <person name="Miettinen O."/>
            <person name="Hibbett D.S."/>
            <person name="Nagy L.G."/>
        </authorList>
    </citation>
    <scope>NUCLEOTIDE SEQUENCE [LARGE SCALE GENOMIC DNA]</scope>
    <source>
        <strain evidence="1 2">CBS 166.37</strain>
    </source>
</reference>
<feature type="non-terminal residue" evidence="1">
    <location>
        <position position="1"/>
    </location>
</feature>